<organism evidence="6 7">
    <name type="scientific">Meganyctiphanes norvegica</name>
    <name type="common">Northern krill</name>
    <name type="synonym">Thysanopoda norvegica</name>
    <dbReference type="NCBI Taxonomy" id="48144"/>
    <lineage>
        <taxon>Eukaryota</taxon>
        <taxon>Metazoa</taxon>
        <taxon>Ecdysozoa</taxon>
        <taxon>Arthropoda</taxon>
        <taxon>Crustacea</taxon>
        <taxon>Multicrustacea</taxon>
        <taxon>Malacostraca</taxon>
        <taxon>Eumalacostraca</taxon>
        <taxon>Eucarida</taxon>
        <taxon>Euphausiacea</taxon>
        <taxon>Euphausiidae</taxon>
        <taxon>Meganyctiphanes</taxon>
    </lineage>
</organism>
<dbReference type="Gene3D" id="6.10.140.2220">
    <property type="match status" value="2"/>
</dbReference>
<sequence length="430" mass="48938">VGEERLKICAGCRLVSYCSKNCQKRDWSAHKGFCKVAKAQSEPGKNIYSSANEKIENGKSWFDIVLETSMLIKLKMGSKFGHIEGKILDQPKVCEFCRSSESSSLNLCKECLAVYYCSEDHLKTDAAVHKRLCTTFKLKVHCDEFLATKGYPDLLYMPFPSKPVTKYEKLPKGIADLINIPSDPIEAIISDWLSYPLTILYVLEQIGLGIESKPVHKAKKLTIHMMDSAKSLLRLHMSVTWEYLFHRLPNLKKLNVVMIDPELIAEMGNTVSNHFQRTHTLCGDCQPNGRKLTINVEGDFRTYKISDRYDRPDIILAHGVRDHITGQCLLPFPEPSIPLVLVGVIKDFMEMHLKFLKEYEEDTLKIPIQLNPFHGQRPMSVSKYMSQCEKASTSNYVDSRTCFVYGNGYICAVQRQTKKGGIRVRQTPNK</sequence>
<evidence type="ECO:0000256" key="4">
    <source>
        <dbReference type="PROSITE-ProRule" id="PRU00134"/>
    </source>
</evidence>
<dbReference type="InterPro" id="IPR052839">
    <property type="entry name" value="Mito_gene_expr_regulator"/>
</dbReference>
<dbReference type="PANTHER" id="PTHR46920">
    <property type="match status" value="1"/>
</dbReference>
<dbReference type="PROSITE" id="PS50865">
    <property type="entry name" value="ZF_MYND_2"/>
    <property type="match status" value="1"/>
</dbReference>
<dbReference type="GO" id="GO:0008270">
    <property type="term" value="F:zinc ion binding"/>
    <property type="evidence" value="ECO:0007669"/>
    <property type="project" value="UniProtKB-KW"/>
</dbReference>
<dbReference type="PANTHER" id="PTHR46920:SF1">
    <property type="entry name" value="PROTEIN MSS51 HOMOLOG, MITOCHONDRIAL-RELATED"/>
    <property type="match status" value="1"/>
</dbReference>
<keyword evidence="3" id="KW-0862">Zinc</keyword>
<evidence type="ECO:0000313" key="7">
    <source>
        <dbReference type="Proteomes" id="UP001497623"/>
    </source>
</evidence>
<evidence type="ECO:0000256" key="2">
    <source>
        <dbReference type="ARBA" id="ARBA00022771"/>
    </source>
</evidence>
<dbReference type="InterPro" id="IPR046824">
    <property type="entry name" value="Mss51-like_C"/>
</dbReference>
<keyword evidence="7" id="KW-1185">Reference proteome</keyword>
<keyword evidence="1" id="KW-0479">Metal-binding</keyword>
<reference evidence="6 7" key="1">
    <citation type="submission" date="2024-05" db="EMBL/GenBank/DDBJ databases">
        <authorList>
            <person name="Wallberg A."/>
        </authorList>
    </citation>
    <scope>NUCLEOTIDE SEQUENCE [LARGE SCALE GENOMIC DNA]</scope>
</reference>
<evidence type="ECO:0000259" key="5">
    <source>
        <dbReference type="PROSITE" id="PS50865"/>
    </source>
</evidence>
<name>A0AAV2S5V7_MEGNR</name>
<evidence type="ECO:0000313" key="6">
    <source>
        <dbReference type="EMBL" id="CAL4161971.1"/>
    </source>
</evidence>
<accession>A0AAV2S5V7</accession>
<evidence type="ECO:0000256" key="1">
    <source>
        <dbReference type="ARBA" id="ARBA00022723"/>
    </source>
</evidence>
<feature type="non-terminal residue" evidence="6">
    <location>
        <position position="1"/>
    </location>
</feature>
<feature type="domain" description="MYND-type" evidence="5">
    <location>
        <begin position="1"/>
        <end position="34"/>
    </location>
</feature>
<dbReference type="EMBL" id="CAXKWB010045097">
    <property type="protein sequence ID" value="CAL4161971.1"/>
    <property type="molecule type" value="Genomic_DNA"/>
</dbReference>
<protein>
    <recommendedName>
        <fullName evidence="5">MYND-type domain-containing protein</fullName>
    </recommendedName>
</protein>
<evidence type="ECO:0000256" key="3">
    <source>
        <dbReference type="ARBA" id="ARBA00022833"/>
    </source>
</evidence>
<dbReference type="Pfam" id="PF20179">
    <property type="entry name" value="MSS51_C"/>
    <property type="match status" value="1"/>
</dbReference>
<dbReference type="PROSITE" id="PS01360">
    <property type="entry name" value="ZF_MYND_1"/>
    <property type="match status" value="1"/>
</dbReference>
<proteinExistence type="predicted"/>
<dbReference type="AlphaFoldDB" id="A0AAV2S5V7"/>
<dbReference type="Pfam" id="PF01753">
    <property type="entry name" value="zf-MYND"/>
    <property type="match status" value="2"/>
</dbReference>
<gene>
    <name evidence="6" type="ORF">MNOR_LOCUS32712</name>
</gene>
<dbReference type="SUPFAM" id="SSF144232">
    <property type="entry name" value="HIT/MYND zinc finger-like"/>
    <property type="match status" value="2"/>
</dbReference>
<dbReference type="Proteomes" id="UP001497623">
    <property type="component" value="Unassembled WGS sequence"/>
</dbReference>
<keyword evidence="2 4" id="KW-0863">Zinc-finger</keyword>
<comment type="caution">
    <text evidence="6">The sequence shown here is derived from an EMBL/GenBank/DDBJ whole genome shotgun (WGS) entry which is preliminary data.</text>
</comment>
<dbReference type="InterPro" id="IPR002893">
    <property type="entry name" value="Znf_MYND"/>
</dbReference>